<accession>A0ABN8RR84</accession>
<evidence type="ECO:0000313" key="2">
    <source>
        <dbReference type="EMBL" id="CAH3180873.1"/>
    </source>
</evidence>
<evidence type="ECO:0000256" key="1">
    <source>
        <dbReference type="SAM" id="MobiDB-lite"/>
    </source>
</evidence>
<proteinExistence type="predicted"/>
<keyword evidence="3" id="KW-1185">Reference proteome</keyword>
<name>A0ABN8RR84_9CNID</name>
<comment type="caution">
    <text evidence="2">The sequence shown here is derived from an EMBL/GenBank/DDBJ whole genome shotgun (WGS) entry which is preliminary data.</text>
</comment>
<reference evidence="2 3" key="1">
    <citation type="submission" date="2022-05" db="EMBL/GenBank/DDBJ databases">
        <authorList>
            <consortium name="Genoscope - CEA"/>
            <person name="William W."/>
        </authorList>
    </citation>
    <scope>NUCLEOTIDE SEQUENCE [LARGE SCALE GENOMIC DNA]</scope>
</reference>
<dbReference type="EMBL" id="CALNXK010000286">
    <property type="protein sequence ID" value="CAH3180873.1"/>
    <property type="molecule type" value="Genomic_DNA"/>
</dbReference>
<organism evidence="2 3">
    <name type="scientific">Porites lobata</name>
    <dbReference type="NCBI Taxonomy" id="104759"/>
    <lineage>
        <taxon>Eukaryota</taxon>
        <taxon>Metazoa</taxon>
        <taxon>Cnidaria</taxon>
        <taxon>Anthozoa</taxon>
        <taxon>Hexacorallia</taxon>
        <taxon>Scleractinia</taxon>
        <taxon>Fungiina</taxon>
        <taxon>Poritidae</taxon>
        <taxon>Porites</taxon>
    </lineage>
</organism>
<sequence length="288" mass="32929">MLLLMEKSVIVSYQSDLEEAETMLLEVLKNVNTETKVTAATHYHFLVSMIHVHLCGFYRRQNELEKAESSIAIAEQNSRNLKSRYLKALILYEMASNQTKIISTLSMTAGGREKRVSLARNYMKKCISLSADLDGCKVYLKKHHFGLLKLALMALNCRTETARRQEIRIECIGEGKNCLKTVEERYKDEMSQAQLIQFRVAKADLHWRQNNLLDAEMSVVHALHLAEENGFTLEINGIKERLDDIKSRLRSKKTTCMQALEISEENADTVMRDSPFSSDSEMDVEEGT</sequence>
<gene>
    <name evidence="2" type="ORF">PLOB_00023979</name>
</gene>
<evidence type="ECO:0000313" key="3">
    <source>
        <dbReference type="Proteomes" id="UP001159405"/>
    </source>
</evidence>
<feature type="region of interest" description="Disordered" evidence="1">
    <location>
        <begin position="267"/>
        <end position="288"/>
    </location>
</feature>
<dbReference type="Proteomes" id="UP001159405">
    <property type="component" value="Unassembled WGS sequence"/>
</dbReference>
<protein>
    <submittedName>
        <fullName evidence="2">Uncharacterized protein</fullName>
    </submittedName>
</protein>